<proteinExistence type="predicted"/>
<dbReference type="Proteomes" id="UP001057402">
    <property type="component" value="Chromosome 8"/>
</dbReference>
<keyword evidence="2" id="KW-1185">Reference proteome</keyword>
<evidence type="ECO:0000313" key="1">
    <source>
        <dbReference type="EMBL" id="KAI4329701.1"/>
    </source>
</evidence>
<name>A0ACB9N449_9MYRT</name>
<reference evidence="2" key="1">
    <citation type="journal article" date="2023" name="Front. Plant Sci.">
        <title>Chromosomal-level genome assembly of Melastoma candidum provides insights into trichome evolution.</title>
        <authorList>
            <person name="Zhong Y."/>
            <person name="Wu W."/>
            <person name="Sun C."/>
            <person name="Zou P."/>
            <person name="Liu Y."/>
            <person name="Dai S."/>
            <person name="Zhou R."/>
        </authorList>
    </citation>
    <scope>NUCLEOTIDE SEQUENCE [LARGE SCALE GENOMIC DNA]</scope>
</reference>
<accession>A0ACB9N449</accession>
<organism evidence="1 2">
    <name type="scientific">Melastoma candidum</name>
    <dbReference type="NCBI Taxonomy" id="119954"/>
    <lineage>
        <taxon>Eukaryota</taxon>
        <taxon>Viridiplantae</taxon>
        <taxon>Streptophyta</taxon>
        <taxon>Embryophyta</taxon>
        <taxon>Tracheophyta</taxon>
        <taxon>Spermatophyta</taxon>
        <taxon>Magnoliopsida</taxon>
        <taxon>eudicotyledons</taxon>
        <taxon>Gunneridae</taxon>
        <taxon>Pentapetalae</taxon>
        <taxon>rosids</taxon>
        <taxon>malvids</taxon>
        <taxon>Myrtales</taxon>
        <taxon>Melastomataceae</taxon>
        <taxon>Melastomatoideae</taxon>
        <taxon>Melastomateae</taxon>
        <taxon>Melastoma</taxon>
    </lineage>
</organism>
<comment type="caution">
    <text evidence="1">The sequence shown here is derived from an EMBL/GenBank/DDBJ whole genome shotgun (WGS) entry which is preliminary data.</text>
</comment>
<protein>
    <submittedName>
        <fullName evidence="1">Uncharacterized protein</fullName>
    </submittedName>
</protein>
<gene>
    <name evidence="1" type="ORF">MLD38_028056</name>
</gene>
<dbReference type="EMBL" id="CM042887">
    <property type="protein sequence ID" value="KAI4329701.1"/>
    <property type="molecule type" value="Genomic_DNA"/>
</dbReference>
<sequence length="76" mass="8780">MEKSFLRFLSGDYEGSSLFLDSVIFYPSTTAFLPSWTTMITRRGLWTGGYADGWTGRHSWTRPMKRSLMLYKANCP</sequence>
<evidence type="ECO:0000313" key="2">
    <source>
        <dbReference type="Proteomes" id="UP001057402"/>
    </source>
</evidence>